<evidence type="ECO:0000256" key="6">
    <source>
        <dbReference type="ARBA" id="ARBA00022822"/>
    </source>
</evidence>
<comment type="catalytic activity">
    <reaction evidence="10 11">
        <text>(1S,2R)-1-C-(indol-3-yl)glycerol 3-phosphate + L-serine = D-glyceraldehyde 3-phosphate + L-tryptophan + H2O</text>
        <dbReference type="Rhea" id="RHEA:10532"/>
        <dbReference type="ChEBI" id="CHEBI:15377"/>
        <dbReference type="ChEBI" id="CHEBI:33384"/>
        <dbReference type="ChEBI" id="CHEBI:57912"/>
        <dbReference type="ChEBI" id="CHEBI:58866"/>
        <dbReference type="ChEBI" id="CHEBI:59776"/>
        <dbReference type="EC" id="4.2.1.20"/>
    </reaction>
</comment>
<comment type="similarity">
    <text evidence="3 11">Belongs to the TrpB family.</text>
</comment>
<dbReference type="Proteomes" id="UP000245125">
    <property type="component" value="Unassembled WGS sequence"/>
</dbReference>
<feature type="modified residue" description="N6-(pyridoxal phosphate)lysine" evidence="11">
    <location>
        <position position="99"/>
    </location>
</feature>
<dbReference type="PANTHER" id="PTHR48077:SF3">
    <property type="entry name" value="TRYPTOPHAN SYNTHASE"/>
    <property type="match status" value="1"/>
</dbReference>
<evidence type="ECO:0000256" key="2">
    <source>
        <dbReference type="ARBA" id="ARBA00004733"/>
    </source>
</evidence>
<evidence type="ECO:0000256" key="1">
    <source>
        <dbReference type="ARBA" id="ARBA00001933"/>
    </source>
</evidence>
<dbReference type="InterPro" id="IPR023026">
    <property type="entry name" value="Trp_synth_beta/beta-like"/>
</dbReference>
<dbReference type="HAMAP" id="MF_00133">
    <property type="entry name" value="Trp_synth_beta"/>
    <property type="match status" value="1"/>
</dbReference>
<comment type="cofactor">
    <cofactor evidence="1 11">
        <name>pyridoxal 5'-phosphate</name>
        <dbReference type="ChEBI" id="CHEBI:597326"/>
    </cofactor>
</comment>
<keyword evidence="9 11" id="KW-0456">Lyase</keyword>
<keyword evidence="5 11" id="KW-0028">Amino-acid biosynthesis</keyword>
<reference evidence="14" key="1">
    <citation type="submission" date="2018-03" db="EMBL/GenBank/DDBJ databases">
        <authorList>
            <person name="Zecchin S."/>
        </authorList>
    </citation>
    <scope>NUCLEOTIDE SEQUENCE [LARGE SCALE GENOMIC DNA]</scope>
</reference>
<evidence type="ECO:0000313" key="14">
    <source>
        <dbReference type="Proteomes" id="UP000245125"/>
    </source>
</evidence>
<dbReference type="InterPro" id="IPR006654">
    <property type="entry name" value="Trp_synth_beta"/>
</dbReference>
<dbReference type="CDD" id="cd06446">
    <property type="entry name" value="Trp-synth_B"/>
    <property type="match status" value="1"/>
</dbReference>
<gene>
    <name evidence="11 13" type="primary">trpB</name>
    <name evidence="13" type="ORF">NBG4_30034</name>
</gene>
<dbReference type="PIRSF" id="PIRSF001413">
    <property type="entry name" value="Trp_syn_beta"/>
    <property type="match status" value="1"/>
</dbReference>
<evidence type="ECO:0000256" key="9">
    <source>
        <dbReference type="ARBA" id="ARBA00023239"/>
    </source>
</evidence>
<keyword evidence="8 11" id="KW-0057">Aromatic amino acid biosynthesis</keyword>
<keyword evidence="7 11" id="KW-0663">Pyridoxal phosphate</keyword>
<comment type="subunit">
    <text evidence="4 11">Tetramer of two alpha and two beta chains.</text>
</comment>
<comment type="function">
    <text evidence="11">The beta subunit is responsible for the synthesis of L-tryptophan from indole and L-serine.</text>
</comment>
<dbReference type="InterPro" id="IPR036052">
    <property type="entry name" value="TrpB-like_PALP_sf"/>
</dbReference>
<keyword evidence="14" id="KW-1185">Reference proteome</keyword>
<dbReference type="Gene3D" id="3.40.50.1100">
    <property type="match status" value="2"/>
</dbReference>
<dbReference type="GO" id="GO:0004834">
    <property type="term" value="F:tryptophan synthase activity"/>
    <property type="evidence" value="ECO:0007669"/>
    <property type="project" value="UniProtKB-UniRule"/>
</dbReference>
<evidence type="ECO:0000256" key="4">
    <source>
        <dbReference type="ARBA" id="ARBA00011270"/>
    </source>
</evidence>
<evidence type="ECO:0000256" key="11">
    <source>
        <dbReference type="HAMAP-Rule" id="MF_00133"/>
    </source>
</evidence>
<evidence type="ECO:0000256" key="8">
    <source>
        <dbReference type="ARBA" id="ARBA00023141"/>
    </source>
</evidence>
<evidence type="ECO:0000256" key="10">
    <source>
        <dbReference type="ARBA" id="ARBA00049047"/>
    </source>
</evidence>
<comment type="pathway">
    <text evidence="2 11">Amino-acid biosynthesis; L-tryptophan biosynthesis; L-tryptophan from chorismate: step 5/5.</text>
</comment>
<dbReference type="PANTHER" id="PTHR48077">
    <property type="entry name" value="TRYPTOPHAN SYNTHASE-RELATED"/>
    <property type="match status" value="1"/>
</dbReference>
<dbReference type="UniPathway" id="UPA00035">
    <property type="reaction ID" value="UER00044"/>
</dbReference>
<protein>
    <recommendedName>
        <fullName evidence="11">Tryptophan synthase beta chain</fullName>
        <ecNumber evidence="11">4.2.1.20</ecNumber>
    </recommendedName>
</protein>
<dbReference type="EMBL" id="OUUY01000075">
    <property type="protein sequence ID" value="SPQ00640.1"/>
    <property type="molecule type" value="Genomic_DNA"/>
</dbReference>
<dbReference type="EC" id="4.2.1.20" evidence="11"/>
<feature type="domain" description="Tryptophan synthase beta chain-like PALP" evidence="12">
    <location>
        <begin position="65"/>
        <end position="389"/>
    </location>
</feature>
<dbReference type="Pfam" id="PF00291">
    <property type="entry name" value="PALP"/>
    <property type="match status" value="1"/>
</dbReference>
<name>A0A2U3QH12_9BACT</name>
<proteinExistence type="inferred from homology"/>
<evidence type="ECO:0000313" key="13">
    <source>
        <dbReference type="EMBL" id="SPQ00640.1"/>
    </source>
</evidence>
<dbReference type="InterPro" id="IPR006653">
    <property type="entry name" value="Trp_synth_b_CS"/>
</dbReference>
<sequence length="406" mass="43721">MTARKGAPAIKKLPDKRGYFGAYGGRFAPETLIPALDELEKAYYEFKKDKAFQQELSYLTKNYVGRPTPLYFAKRLTESIGGAKIYLKREDLAHTGAHKINNALGQALLAKKMGKKRLIAETGAGQHGVATATGAALCGLECEIYMGSDDIARQSLNVFRMKLLGAEVAEVSIGSRTLKDAINEAMRDWTTNVATTHYVLGTVFGPHPFPLIVRDFQSVIGKEARKQILEAEGKLPDYLIACIGGGSNAMGLFHFFIGDKGVSMIGVEAGGRGIVPGEHAARFAGGSIGILQGTKSFLLQDDDGNILSTHSVSAGLDYAAVGPEHAFLRDSGRVEYTYATDEEALSAFERLSRTEGIIPALESSHALAEAFKVASRLSKDKVVIVNLSGRGDKDVQHVAKIKGIEL</sequence>
<evidence type="ECO:0000256" key="5">
    <source>
        <dbReference type="ARBA" id="ARBA00022605"/>
    </source>
</evidence>
<keyword evidence="6 11" id="KW-0822">Tryptophan biosynthesis</keyword>
<dbReference type="InterPro" id="IPR001926">
    <property type="entry name" value="TrpB-like_PALP"/>
</dbReference>
<dbReference type="NCBIfam" id="TIGR00263">
    <property type="entry name" value="trpB"/>
    <property type="match status" value="1"/>
</dbReference>
<dbReference type="GO" id="GO:0005737">
    <property type="term" value="C:cytoplasm"/>
    <property type="evidence" value="ECO:0007669"/>
    <property type="project" value="TreeGrafter"/>
</dbReference>
<evidence type="ECO:0000259" key="12">
    <source>
        <dbReference type="Pfam" id="PF00291"/>
    </source>
</evidence>
<evidence type="ECO:0000256" key="3">
    <source>
        <dbReference type="ARBA" id="ARBA00009982"/>
    </source>
</evidence>
<dbReference type="AlphaFoldDB" id="A0A2U3QH12"/>
<dbReference type="PROSITE" id="PS00168">
    <property type="entry name" value="TRP_SYNTHASE_BETA"/>
    <property type="match status" value="1"/>
</dbReference>
<accession>A0A2U3QH12</accession>
<dbReference type="OrthoDB" id="9766131at2"/>
<dbReference type="FunFam" id="3.40.50.1100:FF:000001">
    <property type="entry name" value="Tryptophan synthase beta chain"/>
    <property type="match status" value="1"/>
</dbReference>
<evidence type="ECO:0000256" key="7">
    <source>
        <dbReference type="ARBA" id="ARBA00022898"/>
    </source>
</evidence>
<dbReference type="FunFam" id="3.40.50.1100:FF:000004">
    <property type="entry name" value="Tryptophan synthase beta chain"/>
    <property type="match status" value="1"/>
</dbReference>
<dbReference type="SUPFAM" id="SSF53686">
    <property type="entry name" value="Tryptophan synthase beta subunit-like PLP-dependent enzymes"/>
    <property type="match status" value="1"/>
</dbReference>
<organism evidence="13 14">
    <name type="scientific">Candidatus Sulfobium mesophilum</name>
    <dbReference type="NCBI Taxonomy" id="2016548"/>
    <lineage>
        <taxon>Bacteria</taxon>
        <taxon>Pseudomonadati</taxon>
        <taxon>Nitrospirota</taxon>
        <taxon>Nitrospiria</taxon>
        <taxon>Nitrospirales</taxon>
        <taxon>Nitrospiraceae</taxon>
        <taxon>Candidatus Sulfobium</taxon>
    </lineage>
</organism>